<reference evidence="1" key="1">
    <citation type="submission" date="2021-01" db="EMBL/GenBank/DDBJ databases">
        <authorList>
            <consortium name="Genoscope - CEA"/>
            <person name="William W."/>
        </authorList>
    </citation>
    <scope>NUCLEOTIDE SEQUENCE</scope>
</reference>
<evidence type="ECO:0000313" key="2">
    <source>
        <dbReference type="Proteomes" id="UP000683925"/>
    </source>
</evidence>
<sequence>MTKNLFENRIFNQFERISVIFVLYYNFYVVSQNKKIIIIIQQSFKEQSHIQQIIYRFKFACVEILKDYQLKQSLIFLEIIPRDFKAQNGSYQTLYVFGILTDSCKLLGNLDIQQISLIINYLFIKLLMLKYLEKKVYFQTDLNLHQYQKIIVLISKIDIQHKILFEISILMLIVMSNRTATYLLSNWNGNIYNELWRLFQIQRIVTNQTGRGINIEKE</sequence>
<dbReference type="Proteomes" id="UP000683925">
    <property type="component" value="Unassembled WGS sequence"/>
</dbReference>
<accession>A0A8S1Y3Y2</accession>
<dbReference type="AlphaFoldDB" id="A0A8S1Y3Y2"/>
<name>A0A8S1Y3Y2_PAROT</name>
<evidence type="ECO:0000313" key="1">
    <source>
        <dbReference type="EMBL" id="CAD8206534.1"/>
    </source>
</evidence>
<protein>
    <submittedName>
        <fullName evidence="1">Uncharacterized protein</fullName>
    </submittedName>
</protein>
<dbReference type="EMBL" id="CAJJDP010000139">
    <property type="protein sequence ID" value="CAD8206534.1"/>
    <property type="molecule type" value="Genomic_DNA"/>
</dbReference>
<proteinExistence type="predicted"/>
<organism evidence="1 2">
    <name type="scientific">Paramecium octaurelia</name>
    <dbReference type="NCBI Taxonomy" id="43137"/>
    <lineage>
        <taxon>Eukaryota</taxon>
        <taxon>Sar</taxon>
        <taxon>Alveolata</taxon>
        <taxon>Ciliophora</taxon>
        <taxon>Intramacronucleata</taxon>
        <taxon>Oligohymenophorea</taxon>
        <taxon>Peniculida</taxon>
        <taxon>Parameciidae</taxon>
        <taxon>Paramecium</taxon>
    </lineage>
</organism>
<gene>
    <name evidence="1" type="ORF">POCTA_138.1.T1380079</name>
</gene>
<keyword evidence="2" id="KW-1185">Reference proteome</keyword>
<comment type="caution">
    <text evidence="1">The sequence shown here is derived from an EMBL/GenBank/DDBJ whole genome shotgun (WGS) entry which is preliminary data.</text>
</comment>